<feature type="compositionally biased region" description="Acidic residues" evidence="1">
    <location>
        <begin position="45"/>
        <end position="54"/>
    </location>
</feature>
<dbReference type="InParanoid" id="S8FH42"/>
<proteinExistence type="predicted"/>
<organism evidence="2 3">
    <name type="scientific">Fomitopsis schrenkii</name>
    <name type="common">Brown rot fungus</name>
    <dbReference type="NCBI Taxonomy" id="2126942"/>
    <lineage>
        <taxon>Eukaryota</taxon>
        <taxon>Fungi</taxon>
        <taxon>Dikarya</taxon>
        <taxon>Basidiomycota</taxon>
        <taxon>Agaricomycotina</taxon>
        <taxon>Agaricomycetes</taxon>
        <taxon>Polyporales</taxon>
        <taxon>Fomitopsis</taxon>
    </lineage>
</organism>
<evidence type="ECO:0000256" key="1">
    <source>
        <dbReference type="SAM" id="MobiDB-lite"/>
    </source>
</evidence>
<dbReference type="AlphaFoldDB" id="S8FH42"/>
<feature type="compositionally biased region" description="Acidic residues" evidence="1">
    <location>
        <begin position="83"/>
        <end position="112"/>
    </location>
</feature>
<dbReference type="Proteomes" id="UP000015241">
    <property type="component" value="Unassembled WGS sequence"/>
</dbReference>
<name>S8FH42_FOMSC</name>
<dbReference type="HOGENOM" id="CLU_2145908_0_0_1"/>
<dbReference type="EMBL" id="KE504147">
    <property type="protein sequence ID" value="EPT00721.1"/>
    <property type="molecule type" value="Genomic_DNA"/>
</dbReference>
<keyword evidence="3" id="KW-1185">Reference proteome</keyword>
<reference evidence="2 3" key="1">
    <citation type="journal article" date="2012" name="Science">
        <title>The Paleozoic origin of enzymatic lignin decomposition reconstructed from 31 fungal genomes.</title>
        <authorList>
            <person name="Floudas D."/>
            <person name="Binder M."/>
            <person name="Riley R."/>
            <person name="Barry K."/>
            <person name="Blanchette R.A."/>
            <person name="Henrissat B."/>
            <person name="Martinez A.T."/>
            <person name="Otillar R."/>
            <person name="Spatafora J.W."/>
            <person name="Yadav J.S."/>
            <person name="Aerts A."/>
            <person name="Benoit I."/>
            <person name="Boyd A."/>
            <person name="Carlson A."/>
            <person name="Copeland A."/>
            <person name="Coutinho P.M."/>
            <person name="de Vries R.P."/>
            <person name="Ferreira P."/>
            <person name="Findley K."/>
            <person name="Foster B."/>
            <person name="Gaskell J."/>
            <person name="Glotzer D."/>
            <person name="Gorecki P."/>
            <person name="Heitman J."/>
            <person name="Hesse C."/>
            <person name="Hori C."/>
            <person name="Igarashi K."/>
            <person name="Jurgens J.A."/>
            <person name="Kallen N."/>
            <person name="Kersten P."/>
            <person name="Kohler A."/>
            <person name="Kuees U."/>
            <person name="Kumar T.K.A."/>
            <person name="Kuo A."/>
            <person name="LaButti K."/>
            <person name="Larrondo L.F."/>
            <person name="Lindquist E."/>
            <person name="Ling A."/>
            <person name="Lombard V."/>
            <person name="Lucas S."/>
            <person name="Lundell T."/>
            <person name="Martin R."/>
            <person name="McLaughlin D.J."/>
            <person name="Morgenstern I."/>
            <person name="Morin E."/>
            <person name="Murat C."/>
            <person name="Nagy L.G."/>
            <person name="Nolan M."/>
            <person name="Ohm R.A."/>
            <person name="Patyshakuliyeva A."/>
            <person name="Rokas A."/>
            <person name="Ruiz-Duenas F.J."/>
            <person name="Sabat G."/>
            <person name="Salamov A."/>
            <person name="Samejima M."/>
            <person name="Schmutz J."/>
            <person name="Slot J.C."/>
            <person name="St John F."/>
            <person name="Stenlid J."/>
            <person name="Sun H."/>
            <person name="Sun S."/>
            <person name="Syed K."/>
            <person name="Tsang A."/>
            <person name="Wiebenga A."/>
            <person name="Young D."/>
            <person name="Pisabarro A."/>
            <person name="Eastwood D.C."/>
            <person name="Martin F."/>
            <person name="Cullen D."/>
            <person name="Grigoriev I.V."/>
            <person name="Hibbett D.S."/>
        </authorList>
    </citation>
    <scope>NUCLEOTIDE SEQUENCE</scope>
    <source>
        <strain evidence="3">FP-58527</strain>
    </source>
</reference>
<protein>
    <submittedName>
        <fullName evidence="2">Uncharacterized protein</fullName>
    </submittedName>
</protein>
<sequence length="112" mass="12624">MIARRGSHVRCVVLLDELRASFTTSHGAKTGQADRDTDRGRPDAEETEDEDEVEDKLQDVLSDKDDFGYSWDYPDDSERSDLENEVANEAEEAEDQDEVELCDEVELGPEDG</sequence>
<evidence type="ECO:0000313" key="2">
    <source>
        <dbReference type="EMBL" id="EPT00721.1"/>
    </source>
</evidence>
<gene>
    <name evidence="2" type="ORF">FOMPIDRAFT_88028</name>
</gene>
<feature type="compositionally biased region" description="Basic and acidic residues" evidence="1">
    <location>
        <begin position="32"/>
        <end position="44"/>
    </location>
</feature>
<feature type="compositionally biased region" description="Basic and acidic residues" evidence="1">
    <location>
        <begin position="55"/>
        <end position="67"/>
    </location>
</feature>
<evidence type="ECO:0000313" key="3">
    <source>
        <dbReference type="Proteomes" id="UP000015241"/>
    </source>
</evidence>
<feature type="region of interest" description="Disordered" evidence="1">
    <location>
        <begin position="22"/>
        <end position="112"/>
    </location>
</feature>
<accession>S8FH42</accession>